<dbReference type="SMART" id="SM00495">
    <property type="entry name" value="ChtBD3"/>
    <property type="match status" value="2"/>
</dbReference>
<organism evidence="5 6">
    <name type="scientific">Microbacterium rhizosphaerae</name>
    <dbReference type="NCBI Taxonomy" id="1678237"/>
    <lineage>
        <taxon>Bacteria</taxon>
        <taxon>Bacillati</taxon>
        <taxon>Actinomycetota</taxon>
        <taxon>Actinomycetes</taxon>
        <taxon>Micrococcales</taxon>
        <taxon>Microbacteriaceae</taxon>
        <taxon>Microbacterium</taxon>
    </lineage>
</organism>
<sequence>MPLTKNRRLAVAAAAATAACLLGAGLSVPAFANTAGTGIVISEAYVNGGSGGASYTNKFVELYNPTSAAISLGGDTLQYRAPTSTVTPGGSQVFALTGSVPAHGHFLIQLPSNGANGSALPTPDLDTGASVNPGSGGGTLYIAASTTGVLPTAASVIDKIGWGTSNSPEGTAASGNSVVLSYQRSATGTDTDNNAADFTVATPTPQASGGDTTPPGGDTPPTVAIADIQGSTDTSPYVGQKVTTTGVVTADYRTGGFNGFFLETGGAGGAAADDLTPGRSDAVFVFGSVSAGQVSVGDSVSVTGTVAEFKGETEITSPTVTKLQTALPAVTADTLAWADLTTDAQKEAHEGELLAPQGTFTVTDNYDANWYGSFTLAAGVTPLRQPTDAGTAGSAEAQAAAADNAARMITLDDGSSINFSSSSNTGIPLPWLTAGNTVSVGASVTFHEPVVLDYRNSLWNFQPTTPVSDDGAAVATFSDRRAANQQPATTGGEVRMATFNVENYFPMTGAKFVGSGLGSCTYYTDRQGNRIAVNTCTTTDGQAGPRGAADDVSFARQQQKIVTGINRLGASIVSLEEIENSVKFGESRDAALAGLVEALNTAAGSTVWAYVPSPTADQLPALADQDVIRTAFIYKPGAVTPVGSSIVLTSASGPGQSFSIAREPLAQGFKRANARDADAFVAVANHWKSKGTGTPLYPGDEENTSSPAVDQGGYNATRVQEAKDTMAFANQVAASLGTQRIFLLGDLNSYTHEDPLQELYTAGYTDLGSTFDPSEQTYSYNGLEGSLDHVLANAEALKMVTGADVWQINAQEAVAYNYSRYNYNATLLFNGGDPFAASDHDPVVVGLHLPAPAAWSSTVAYNSGDLVTYGGSIWQAQFYTKGDVPGASKKVVWAELATAPDGSVEWTATRIFHTGDVVEHNGVTYVAQWWTQGDVPGASIKKQPWKPLS</sequence>
<evidence type="ECO:0000259" key="4">
    <source>
        <dbReference type="PROSITE" id="PS51841"/>
    </source>
</evidence>
<protein>
    <submittedName>
        <fullName evidence="5">ExeM/NucH family extracellular endonuclease</fullName>
    </submittedName>
</protein>
<dbReference type="InterPro" id="IPR047971">
    <property type="entry name" value="ExeM-like"/>
</dbReference>
<dbReference type="InterPro" id="IPR005135">
    <property type="entry name" value="Endo/exonuclease/phosphatase"/>
</dbReference>
<dbReference type="Gene3D" id="2.10.10.20">
    <property type="entry name" value="Carbohydrate-binding module superfamily 5/12"/>
    <property type="match status" value="2"/>
</dbReference>
<dbReference type="RefSeq" id="WP_320944085.1">
    <property type="nucleotide sequence ID" value="NZ_BAABEU010000010.1"/>
</dbReference>
<keyword evidence="3" id="KW-0732">Signal</keyword>
<dbReference type="Proteomes" id="UP001323798">
    <property type="component" value="Chromosome"/>
</dbReference>
<dbReference type="PROSITE" id="PS51318">
    <property type="entry name" value="TAT"/>
    <property type="match status" value="1"/>
</dbReference>
<evidence type="ECO:0000256" key="3">
    <source>
        <dbReference type="SAM" id="SignalP"/>
    </source>
</evidence>
<dbReference type="Pfam" id="PF02839">
    <property type="entry name" value="CBM_5_12"/>
    <property type="match status" value="2"/>
</dbReference>
<dbReference type="NCBIfam" id="NF033681">
    <property type="entry name" value="ExeM_NucH_DNase"/>
    <property type="match status" value="1"/>
</dbReference>
<gene>
    <name evidence="5" type="ORF">SM116_08940</name>
</gene>
<keyword evidence="5" id="KW-0540">Nuclease</keyword>
<evidence type="ECO:0000256" key="1">
    <source>
        <dbReference type="ARBA" id="ARBA00022801"/>
    </source>
</evidence>
<reference evidence="5 6" key="1">
    <citation type="submission" date="2023-11" db="EMBL/GenBank/DDBJ databases">
        <title>Genome sequence of Microbacterium rhizosphaerae KACC 19337.</title>
        <authorList>
            <person name="Choi H."/>
            <person name="Kim S."/>
            <person name="Kim Y."/>
            <person name="Kwon S.-W."/>
            <person name="Heo J."/>
        </authorList>
    </citation>
    <scope>NUCLEOTIDE SEQUENCE [LARGE SCALE GENOMIC DNA]</scope>
    <source>
        <strain evidence="5 6">KACC 19337</strain>
    </source>
</reference>
<feature type="region of interest" description="Disordered" evidence="2">
    <location>
        <begin position="692"/>
        <end position="712"/>
    </location>
</feature>
<dbReference type="InterPro" id="IPR003610">
    <property type="entry name" value="CBM5/12"/>
</dbReference>
<dbReference type="InterPro" id="IPR001322">
    <property type="entry name" value="Lamin_tail_dom"/>
</dbReference>
<dbReference type="CDD" id="cd12215">
    <property type="entry name" value="ChiC_BD"/>
    <property type="match status" value="2"/>
</dbReference>
<feature type="chain" id="PRO_5046802441" evidence="3">
    <location>
        <begin position="33"/>
        <end position="949"/>
    </location>
</feature>
<evidence type="ECO:0000256" key="2">
    <source>
        <dbReference type="SAM" id="MobiDB-lite"/>
    </source>
</evidence>
<keyword evidence="1" id="KW-0378">Hydrolase</keyword>
<dbReference type="SUPFAM" id="SSF56219">
    <property type="entry name" value="DNase I-like"/>
    <property type="match status" value="1"/>
</dbReference>
<dbReference type="PROSITE" id="PS51841">
    <property type="entry name" value="LTD"/>
    <property type="match status" value="1"/>
</dbReference>
<dbReference type="InterPro" id="IPR036573">
    <property type="entry name" value="CBM_sf_5/12"/>
</dbReference>
<dbReference type="SUPFAM" id="SSF51055">
    <property type="entry name" value="Carbohydrate binding domain"/>
    <property type="match status" value="2"/>
</dbReference>
<keyword evidence="6" id="KW-1185">Reference proteome</keyword>
<feature type="domain" description="LTD" evidence="4">
    <location>
        <begin position="27"/>
        <end position="202"/>
    </location>
</feature>
<accession>A0ABZ0ST93</accession>
<dbReference type="Gene3D" id="3.60.10.10">
    <property type="entry name" value="Endonuclease/exonuclease/phosphatase"/>
    <property type="match status" value="1"/>
</dbReference>
<name>A0ABZ0ST93_9MICO</name>
<feature type="region of interest" description="Disordered" evidence="2">
    <location>
        <begin position="188"/>
        <end position="217"/>
    </location>
</feature>
<feature type="signal peptide" evidence="3">
    <location>
        <begin position="1"/>
        <end position="32"/>
    </location>
</feature>
<dbReference type="CDD" id="cd10283">
    <property type="entry name" value="MnuA_DNase1-like"/>
    <property type="match status" value="1"/>
</dbReference>
<evidence type="ECO:0000313" key="6">
    <source>
        <dbReference type="Proteomes" id="UP001323798"/>
    </source>
</evidence>
<dbReference type="InterPro" id="IPR036691">
    <property type="entry name" value="Endo/exonu/phosph_ase_sf"/>
</dbReference>
<dbReference type="Pfam" id="PF00932">
    <property type="entry name" value="LTD"/>
    <property type="match status" value="1"/>
</dbReference>
<keyword evidence="5" id="KW-0255">Endonuclease</keyword>
<dbReference type="GO" id="GO:0004519">
    <property type="term" value="F:endonuclease activity"/>
    <property type="evidence" value="ECO:0007669"/>
    <property type="project" value="UniProtKB-KW"/>
</dbReference>
<feature type="compositionally biased region" description="Polar residues" evidence="2">
    <location>
        <begin position="188"/>
        <end position="207"/>
    </location>
</feature>
<dbReference type="Pfam" id="PF03372">
    <property type="entry name" value="Exo_endo_phos"/>
    <property type="match status" value="1"/>
</dbReference>
<dbReference type="InterPro" id="IPR006311">
    <property type="entry name" value="TAT_signal"/>
</dbReference>
<dbReference type="PANTHER" id="PTHR42834:SF1">
    <property type="entry name" value="ENDONUCLEASE_EXONUCLEASE_PHOSPHATASE FAMILY PROTEIN (AFU_ORTHOLOGUE AFUA_3G09210)"/>
    <property type="match status" value="1"/>
</dbReference>
<dbReference type="PANTHER" id="PTHR42834">
    <property type="entry name" value="ENDONUCLEASE/EXONUCLEASE/PHOSPHATASE FAMILY PROTEIN (AFU_ORTHOLOGUE AFUA_3G09210)"/>
    <property type="match status" value="1"/>
</dbReference>
<dbReference type="PROSITE" id="PS51257">
    <property type="entry name" value="PROKAR_LIPOPROTEIN"/>
    <property type="match status" value="1"/>
</dbReference>
<dbReference type="CDD" id="cd04486">
    <property type="entry name" value="YhcR_OBF_like"/>
    <property type="match status" value="1"/>
</dbReference>
<dbReference type="EMBL" id="CP139368">
    <property type="protein sequence ID" value="WPR91385.1"/>
    <property type="molecule type" value="Genomic_DNA"/>
</dbReference>
<evidence type="ECO:0000313" key="5">
    <source>
        <dbReference type="EMBL" id="WPR91385.1"/>
    </source>
</evidence>
<proteinExistence type="predicted"/>